<dbReference type="Pfam" id="PF07690">
    <property type="entry name" value="MFS_1"/>
    <property type="match status" value="1"/>
</dbReference>
<feature type="transmembrane region" description="Helical" evidence="7">
    <location>
        <begin position="375"/>
        <end position="395"/>
    </location>
</feature>
<proteinExistence type="predicted"/>
<evidence type="ECO:0000259" key="9">
    <source>
        <dbReference type="PROSITE" id="PS50850"/>
    </source>
</evidence>
<dbReference type="Proteomes" id="UP000237718">
    <property type="component" value="Unassembled WGS sequence"/>
</dbReference>
<dbReference type="RefSeq" id="WP_106164217.1">
    <property type="nucleotide sequence ID" value="NZ_PVUF01000008.1"/>
</dbReference>
<evidence type="ECO:0000256" key="5">
    <source>
        <dbReference type="ARBA" id="ARBA00022989"/>
    </source>
</evidence>
<dbReference type="CDD" id="cd17473">
    <property type="entry name" value="MFS_arabinose_efflux_permease_like"/>
    <property type="match status" value="1"/>
</dbReference>
<keyword evidence="4 7" id="KW-0812">Transmembrane</keyword>
<reference evidence="10 11" key="1">
    <citation type="submission" date="2018-03" db="EMBL/GenBank/DDBJ databases">
        <title>Genomic Encyclopedia of Archaeal and Bacterial Type Strains, Phase II (KMG-II): from individual species to whole genera.</title>
        <authorList>
            <person name="Goeker M."/>
        </authorList>
    </citation>
    <scope>NUCLEOTIDE SEQUENCE [LARGE SCALE GENOMIC DNA]</scope>
    <source>
        <strain evidence="10 11">DSM 25328</strain>
    </source>
</reference>
<dbReference type="OrthoDB" id="9803985at2"/>
<organism evidence="10 11">
    <name type="scientific">Tritonibacter scottomollicae</name>
    <name type="common">Epibacterium scottomollicae</name>
    <dbReference type="NCBI Taxonomy" id="483013"/>
    <lineage>
        <taxon>Bacteria</taxon>
        <taxon>Pseudomonadati</taxon>
        <taxon>Pseudomonadota</taxon>
        <taxon>Alphaproteobacteria</taxon>
        <taxon>Rhodobacterales</taxon>
        <taxon>Paracoccaceae</taxon>
        <taxon>Tritonibacter</taxon>
    </lineage>
</organism>
<accession>A0A2T1AEE4</accession>
<dbReference type="PROSITE" id="PS50850">
    <property type="entry name" value="MFS"/>
    <property type="match status" value="1"/>
</dbReference>
<feature type="domain" description="Major facilitator superfamily (MFS) profile" evidence="9">
    <location>
        <begin position="14"/>
        <end position="397"/>
    </location>
</feature>
<feature type="chain" id="PRO_5015467238" evidence="8">
    <location>
        <begin position="31"/>
        <end position="403"/>
    </location>
</feature>
<dbReference type="InterPro" id="IPR011701">
    <property type="entry name" value="MFS"/>
</dbReference>
<dbReference type="InterPro" id="IPR036259">
    <property type="entry name" value="MFS_trans_sf"/>
</dbReference>
<feature type="signal peptide" evidence="8">
    <location>
        <begin position="1"/>
        <end position="30"/>
    </location>
</feature>
<dbReference type="InterPro" id="IPR050171">
    <property type="entry name" value="MFS_Transporters"/>
</dbReference>
<feature type="transmembrane region" description="Helical" evidence="7">
    <location>
        <begin position="217"/>
        <end position="236"/>
    </location>
</feature>
<dbReference type="PANTHER" id="PTHR23517:SF13">
    <property type="entry name" value="MAJOR FACILITATOR SUPERFAMILY MFS_1"/>
    <property type="match status" value="1"/>
</dbReference>
<evidence type="ECO:0000256" key="1">
    <source>
        <dbReference type="ARBA" id="ARBA00004651"/>
    </source>
</evidence>
<keyword evidence="3" id="KW-1003">Cell membrane</keyword>
<dbReference type="SUPFAM" id="SSF103473">
    <property type="entry name" value="MFS general substrate transporter"/>
    <property type="match status" value="1"/>
</dbReference>
<feature type="transmembrane region" description="Helical" evidence="7">
    <location>
        <begin position="54"/>
        <end position="75"/>
    </location>
</feature>
<feature type="transmembrane region" description="Helical" evidence="7">
    <location>
        <begin position="107"/>
        <end position="129"/>
    </location>
</feature>
<evidence type="ECO:0000256" key="4">
    <source>
        <dbReference type="ARBA" id="ARBA00022692"/>
    </source>
</evidence>
<dbReference type="AlphaFoldDB" id="A0A2T1AEE4"/>
<name>A0A2T1AEE4_TRISK</name>
<keyword evidence="5 7" id="KW-1133">Transmembrane helix</keyword>
<dbReference type="InterPro" id="IPR020846">
    <property type="entry name" value="MFS_dom"/>
</dbReference>
<feature type="transmembrane region" description="Helical" evidence="7">
    <location>
        <begin position="141"/>
        <end position="166"/>
    </location>
</feature>
<keyword evidence="2" id="KW-0813">Transport</keyword>
<feature type="transmembrane region" description="Helical" evidence="7">
    <location>
        <begin position="283"/>
        <end position="303"/>
    </location>
</feature>
<gene>
    <name evidence="10" type="ORF">CLV89_108108</name>
</gene>
<protein>
    <submittedName>
        <fullName evidence="10">Putative MFS family arabinose efflux permease</fullName>
    </submittedName>
</protein>
<feature type="transmembrane region" description="Helical" evidence="7">
    <location>
        <begin position="343"/>
        <end position="363"/>
    </location>
</feature>
<evidence type="ECO:0000313" key="11">
    <source>
        <dbReference type="Proteomes" id="UP000237718"/>
    </source>
</evidence>
<dbReference type="PANTHER" id="PTHR23517">
    <property type="entry name" value="RESISTANCE PROTEIN MDTM, PUTATIVE-RELATED-RELATED"/>
    <property type="match status" value="1"/>
</dbReference>
<dbReference type="GO" id="GO:0005886">
    <property type="term" value="C:plasma membrane"/>
    <property type="evidence" value="ECO:0007669"/>
    <property type="project" value="UniProtKB-SubCell"/>
</dbReference>
<comment type="subcellular location">
    <subcellularLocation>
        <location evidence="1">Cell membrane</location>
        <topology evidence="1">Multi-pass membrane protein</topology>
    </subcellularLocation>
</comment>
<evidence type="ECO:0000256" key="8">
    <source>
        <dbReference type="SAM" id="SignalP"/>
    </source>
</evidence>
<feature type="transmembrane region" description="Helical" evidence="7">
    <location>
        <begin position="248"/>
        <end position="271"/>
    </location>
</feature>
<dbReference type="GO" id="GO:0022857">
    <property type="term" value="F:transmembrane transporter activity"/>
    <property type="evidence" value="ECO:0007669"/>
    <property type="project" value="InterPro"/>
</dbReference>
<dbReference type="Gene3D" id="1.20.1250.20">
    <property type="entry name" value="MFS general substrate transporter like domains"/>
    <property type="match status" value="1"/>
</dbReference>
<sequence>MSSSSSFSPFKDQRAVALLLAATLTTMANAAISPALPGLEARFADHPQAALLTRFLVPAPSVAVVLIAGWSGVLADRVGKRILLLGGVILFAIAGSLGTVLDSLEAILASRLALGVAVALIMTAQTALIGDYFQDEARSRLLGLQISARNIGGLVSITLAGFLALLSPMHVFAIHGLALLILPLLWTAIREPKPAETPTAIPGATVDTAPAPDGLGLGLWSMAALQMLTVICFFTMPTQVPFFVASHGVTNTAVIGGVMGALTLAGALAATRYATLKPRYGHTGLFTIGFGLMGSGMLTLALAPNLGVIFVGATLVGLGFATVSPNFNEIALKSAPANRRGRAAGVMTTSVFLGQIVSPLLTLPLVQATGYRGTFITLATVLLICAAVALVRHSLRKPIANRI</sequence>
<comment type="caution">
    <text evidence="10">The sequence shown here is derived from an EMBL/GenBank/DDBJ whole genome shotgun (WGS) entry which is preliminary data.</text>
</comment>
<evidence type="ECO:0000256" key="6">
    <source>
        <dbReference type="ARBA" id="ARBA00023136"/>
    </source>
</evidence>
<evidence type="ECO:0000256" key="2">
    <source>
        <dbReference type="ARBA" id="ARBA00022448"/>
    </source>
</evidence>
<evidence type="ECO:0000256" key="7">
    <source>
        <dbReference type="SAM" id="Phobius"/>
    </source>
</evidence>
<keyword evidence="8" id="KW-0732">Signal</keyword>
<evidence type="ECO:0000256" key="3">
    <source>
        <dbReference type="ARBA" id="ARBA00022475"/>
    </source>
</evidence>
<keyword evidence="6 7" id="KW-0472">Membrane</keyword>
<feature type="transmembrane region" description="Helical" evidence="7">
    <location>
        <begin position="309"/>
        <end position="331"/>
    </location>
</feature>
<evidence type="ECO:0000313" key="10">
    <source>
        <dbReference type="EMBL" id="PRZ46962.1"/>
    </source>
</evidence>
<feature type="transmembrane region" description="Helical" evidence="7">
    <location>
        <begin position="172"/>
        <end position="189"/>
    </location>
</feature>
<dbReference type="EMBL" id="PVUF01000008">
    <property type="protein sequence ID" value="PRZ46962.1"/>
    <property type="molecule type" value="Genomic_DNA"/>
</dbReference>
<feature type="transmembrane region" description="Helical" evidence="7">
    <location>
        <begin position="82"/>
        <end position="101"/>
    </location>
</feature>